<feature type="transmembrane region" description="Helical" evidence="6">
    <location>
        <begin position="460"/>
        <end position="489"/>
    </location>
</feature>
<dbReference type="PANTHER" id="PTHR43124">
    <property type="entry name" value="PURINE EFFLUX PUMP PBUE"/>
    <property type="match status" value="1"/>
</dbReference>
<evidence type="ECO:0000256" key="6">
    <source>
        <dbReference type="SAM" id="Phobius"/>
    </source>
</evidence>
<feature type="transmembrane region" description="Helical" evidence="6">
    <location>
        <begin position="299"/>
        <end position="319"/>
    </location>
</feature>
<evidence type="ECO:0000256" key="4">
    <source>
        <dbReference type="ARBA" id="ARBA00022989"/>
    </source>
</evidence>
<keyword evidence="4 6" id="KW-1133">Transmembrane helix</keyword>
<comment type="caution">
    <text evidence="8">The sequence shown here is derived from an EMBL/GenBank/DDBJ whole genome shotgun (WGS) entry which is preliminary data.</text>
</comment>
<proteinExistence type="predicted"/>
<dbReference type="InterPro" id="IPR020846">
    <property type="entry name" value="MFS_dom"/>
</dbReference>
<evidence type="ECO:0000256" key="1">
    <source>
        <dbReference type="ARBA" id="ARBA00004651"/>
    </source>
</evidence>
<evidence type="ECO:0000313" key="9">
    <source>
        <dbReference type="Proteomes" id="UP000241229"/>
    </source>
</evidence>
<dbReference type="SUPFAM" id="SSF103473">
    <property type="entry name" value="MFS general substrate transporter"/>
    <property type="match status" value="1"/>
</dbReference>
<dbReference type="GO" id="GO:0005886">
    <property type="term" value="C:plasma membrane"/>
    <property type="evidence" value="ECO:0007669"/>
    <property type="project" value="UniProtKB-SubCell"/>
</dbReference>
<dbReference type="OrthoDB" id="2414439at2"/>
<protein>
    <recommendedName>
        <fullName evidence="7">Major facilitator superfamily (MFS) profile domain-containing protein</fullName>
    </recommendedName>
</protein>
<feature type="transmembrane region" description="Helical" evidence="6">
    <location>
        <begin position="603"/>
        <end position="623"/>
    </location>
</feature>
<evidence type="ECO:0000256" key="2">
    <source>
        <dbReference type="ARBA" id="ARBA00022475"/>
    </source>
</evidence>
<dbReference type="EMBL" id="PXYK01000016">
    <property type="protein sequence ID" value="PSJ57696.1"/>
    <property type="molecule type" value="Genomic_DNA"/>
</dbReference>
<keyword evidence="5 6" id="KW-0472">Membrane</keyword>
<evidence type="ECO:0000256" key="3">
    <source>
        <dbReference type="ARBA" id="ARBA00022692"/>
    </source>
</evidence>
<name>A0A2P7S5E6_9HYPH</name>
<feature type="transmembrane region" description="Helical" evidence="6">
    <location>
        <begin position="331"/>
        <end position="350"/>
    </location>
</feature>
<dbReference type="AlphaFoldDB" id="A0A2P7S5E6"/>
<dbReference type="Pfam" id="PF07690">
    <property type="entry name" value="MFS_1"/>
    <property type="match status" value="1"/>
</dbReference>
<feature type="transmembrane region" description="Helical" evidence="6">
    <location>
        <begin position="559"/>
        <end position="582"/>
    </location>
</feature>
<reference evidence="8 9" key="1">
    <citation type="submission" date="2018-03" db="EMBL/GenBank/DDBJ databases">
        <title>The draft genome of Mesorhizobium sp. 6GN-30.</title>
        <authorList>
            <person name="Liu L."/>
            <person name="Li L."/>
            <person name="Wang T."/>
            <person name="Zhang X."/>
            <person name="Liang L."/>
        </authorList>
    </citation>
    <scope>NUCLEOTIDE SEQUENCE [LARGE SCALE GENOMIC DNA]</scope>
    <source>
        <strain evidence="8 9">6GN30</strain>
    </source>
</reference>
<evidence type="ECO:0000256" key="5">
    <source>
        <dbReference type="ARBA" id="ARBA00023136"/>
    </source>
</evidence>
<organism evidence="8 9">
    <name type="scientific">Kumtagia ephedrae</name>
    <dbReference type="NCBI Taxonomy" id="2116701"/>
    <lineage>
        <taxon>Bacteria</taxon>
        <taxon>Pseudomonadati</taxon>
        <taxon>Pseudomonadota</taxon>
        <taxon>Alphaproteobacteria</taxon>
        <taxon>Hyphomicrobiales</taxon>
        <taxon>Phyllobacteriaceae</taxon>
        <taxon>Kumtagia</taxon>
    </lineage>
</organism>
<accession>A0A2P7S5E6</accession>
<comment type="subcellular location">
    <subcellularLocation>
        <location evidence="1">Cell membrane</location>
        <topology evidence="1">Multi-pass membrane protein</topology>
    </subcellularLocation>
</comment>
<sequence>MSSLRVRLSAAVLAVLVAALVVLSFQTVNRAEVILEPELKRKALTVAGSTASLIGRALELGIPLDRLQGLDGYLQRILEANPDLSFIAVRGADGAVLYGTQAVQGNGTAAVTEVPTVTMAIGGGGSQVLAVGLDPAYARQVVSTLWIDLAIVMFVTAVIALELVYVGFGAGLYGAIEGIESRLKTIRKGDLRLHPAVEAGSEFGGFARALDERLGRLHETYAALRRRVNERSDQVAQQALDLLRGRFGLGEGVIAAPAQVVAVRAPLFVFMLAEELTRPFLPVYIKTLATPVPGLSPELVVSLPMMAFLIVVALAQPLLGALTERVGRRHCLMAGAALGLAGYCASAVVGDLIGLTLARVVSALGFALVFVSAQGFVIDATDVRQRSSGMAMFISAILVAGLCGPPIGGILADRIGIPGTFLVAGLFCACSLLLAFLCMPASSARRMQGPAIRWRDFGRIVSSLPLAALFFLCAMPAKIILVAFCFFLVPLQMEALGATQATTGRMLMIYPIAMVLLVPFFASLADRWNMRAQFVAAGGLIAGLSAFVVLFGGDETLPIAAMLLGLGLGQAISIAPLSGLVGELGRDLPRDISESTIYGIFRLVERTGNALGPLVAGVLLGAYGFSTTVMIIGAAMAVCALTFLATIGLMRTTKLELPAGG</sequence>
<feature type="domain" description="Major facilitator superfamily (MFS) profile" evidence="7">
    <location>
        <begin position="259"/>
        <end position="651"/>
    </location>
</feature>
<dbReference type="PROSITE" id="PS50850">
    <property type="entry name" value="MFS"/>
    <property type="match status" value="1"/>
</dbReference>
<dbReference type="PANTHER" id="PTHR43124:SF3">
    <property type="entry name" value="CHLORAMPHENICOL EFFLUX PUMP RV0191"/>
    <property type="match status" value="1"/>
</dbReference>
<feature type="transmembrane region" description="Helical" evidence="6">
    <location>
        <begin position="532"/>
        <end position="553"/>
    </location>
</feature>
<feature type="transmembrane region" description="Helical" evidence="6">
    <location>
        <begin position="356"/>
        <end position="378"/>
    </location>
</feature>
<feature type="transmembrane region" description="Helical" evidence="6">
    <location>
        <begin position="149"/>
        <end position="176"/>
    </location>
</feature>
<dbReference type="GO" id="GO:0022857">
    <property type="term" value="F:transmembrane transporter activity"/>
    <property type="evidence" value="ECO:0007669"/>
    <property type="project" value="InterPro"/>
</dbReference>
<feature type="transmembrane region" description="Helical" evidence="6">
    <location>
        <begin position="629"/>
        <end position="650"/>
    </location>
</feature>
<dbReference type="InterPro" id="IPR036259">
    <property type="entry name" value="MFS_trans_sf"/>
</dbReference>
<keyword evidence="3 6" id="KW-0812">Transmembrane</keyword>
<keyword evidence="9" id="KW-1185">Reference proteome</keyword>
<feature type="transmembrane region" description="Helical" evidence="6">
    <location>
        <begin position="390"/>
        <end position="411"/>
    </location>
</feature>
<keyword evidence="2" id="KW-1003">Cell membrane</keyword>
<evidence type="ECO:0000259" key="7">
    <source>
        <dbReference type="PROSITE" id="PS50850"/>
    </source>
</evidence>
<evidence type="ECO:0000313" key="8">
    <source>
        <dbReference type="EMBL" id="PSJ57696.1"/>
    </source>
</evidence>
<dbReference type="RefSeq" id="WP_106773376.1">
    <property type="nucleotide sequence ID" value="NZ_PXYK01000016.1"/>
</dbReference>
<dbReference type="CDD" id="cd17325">
    <property type="entry name" value="MFS_MdtG_SLC18_like"/>
    <property type="match status" value="1"/>
</dbReference>
<dbReference type="InterPro" id="IPR011701">
    <property type="entry name" value="MFS"/>
</dbReference>
<dbReference type="InterPro" id="IPR050189">
    <property type="entry name" value="MFS_Efflux_Transporters"/>
</dbReference>
<feature type="transmembrane region" description="Helical" evidence="6">
    <location>
        <begin position="417"/>
        <end position="439"/>
    </location>
</feature>
<dbReference type="Proteomes" id="UP000241229">
    <property type="component" value="Unassembled WGS sequence"/>
</dbReference>
<gene>
    <name evidence="8" type="ORF">C7I84_16820</name>
</gene>
<dbReference type="Gene3D" id="1.20.1250.20">
    <property type="entry name" value="MFS general substrate transporter like domains"/>
    <property type="match status" value="1"/>
</dbReference>
<feature type="transmembrane region" description="Helical" evidence="6">
    <location>
        <begin position="509"/>
        <end position="525"/>
    </location>
</feature>